<accession>A0A0A9HSC8</accession>
<protein>
    <submittedName>
        <fullName evidence="1">Uncharacterized protein</fullName>
    </submittedName>
</protein>
<dbReference type="AlphaFoldDB" id="A0A0A9HSC8"/>
<proteinExistence type="predicted"/>
<reference evidence="1" key="1">
    <citation type="submission" date="2014-09" db="EMBL/GenBank/DDBJ databases">
        <authorList>
            <person name="Magalhaes I.L.F."/>
            <person name="Oliveira U."/>
            <person name="Santos F.R."/>
            <person name="Vidigal T.H.D.A."/>
            <person name="Brescovit A.D."/>
            <person name="Santos A.J."/>
        </authorList>
    </citation>
    <scope>NUCLEOTIDE SEQUENCE</scope>
    <source>
        <tissue evidence="1">Shoot tissue taken approximately 20 cm above the soil surface</tissue>
    </source>
</reference>
<reference evidence="1" key="2">
    <citation type="journal article" date="2015" name="Data Brief">
        <title>Shoot transcriptome of the giant reed, Arundo donax.</title>
        <authorList>
            <person name="Barrero R.A."/>
            <person name="Guerrero F.D."/>
            <person name="Moolhuijzen P."/>
            <person name="Goolsby J.A."/>
            <person name="Tidwell J."/>
            <person name="Bellgard S.E."/>
            <person name="Bellgard M.I."/>
        </authorList>
    </citation>
    <scope>NUCLEOTIDE SEQUENCE</scope>
    <source>
        <tissue evidence="1">Shoot tissue taken approximately 20 cm above the soil surface</tissue>
    </source>
</reference>
<dbReference type="EMBL" id="GBRH01162063">
    <property type="protein sequence ID" value="JAE35833.1"/>
    <property type="molecule type" value="Transcribed_RNA"/>
</dbReference>
<name>A0A0A9HSC8_ARUDO</name>
<sequence length="33" mass="3680">MAVFGTAFASILARQRRIIPPNASRRPRVSALR</sequence>
<evidence type="ECO:0000313" key="1">
    <source>
        <dbReference type="EMBL" id="JAE35833.1"/>
    </source>
</evidence>
<organism evidence="1">
    <name type="scientific">Arundo donax</name>
    <name type="common">Giant reed</name>
    <name type="synonym">Donax arundinaceus</name>
    <dbReference type="NCBI Taxonomy" id="35708"/>
    <lineage>
        <taxon>Eukaryota</taxon>
        <taxon>Viridiplantae</taxon>
        <taxon>Streptophyta</taxon>
        <taxon>Embryophyta</taxon>
        <taxon>Tracheophyta</taxon>
        <taxon>Spermatophyta</taxon>
        <taxon>Magnoliopsida</taxon>
        <taxon>Liliopsida</taxon>
        <taxon>Poales</taxon>
        <taxon>Poaceae</taxon>
        <taxon>PACMAD clade</taxon>
        <taxon>Arundinoideae</taxon>
        <taxon>Arundineae</taxon>
        <taxon>Arundo</taxon>
    </lineage>
</organism>